<name>A0AAW8E3G2_9BURK</name>
<dbReference type="CDD" id="cd03022">
    <property type="entry name" value="DsbA_HCCA_Iso"/>
    <property type="match status" value="1"/>
</dbReference>
<evidence type="ECO:0000256" key="2">
    <source>
        <dbReference type="PIRSR" id="PIRSR006386-1"/>
    </source>
</evidence>
<dbReference type="PANTHER" id="PTHR42943:SF2">
    <property type="entry name" value="GLUTATHIONE S-TRANSFERASE KAPPA 1"/>
    <property type="match status" value="1"/>
</dbReference>
<comment type="catalytic activity">
    <reaction evidence="1">
        <text>2-hydroxychromene-2-carboxylate = (3E)-4-(2-hydroxyphenyl)-2-oxobut-3-enoate</text>
        <dbReference type="Rhea" id="RHEA:27401"/>
        <dbReference type="ChEBI" id="CHEBI:59350"/>
        <dbReference type="ChEBI" id="CHEBI:59353"/>
        <dbReference type="EC" id="5.99.1.4"/>
    </reaction>
</comment>
<dbReference type="PANTHER" id="PTHR42943">
    <property type="entry name" value="GLUTATHIONE S-TRANSFERASE KAPPA"/>
    <property type="match status" value="1"/>
</dbReference>
<dbReference type="PIRSF" id="PIRSF006386">
    <property type="entry name" value="HCCAis_GSTk"/>
    <property type="match status" value="1"/>
</dbReference>
<dbReference type="RefSeq" id="WP_307638105.1">
    <property type="nucleotide sequence ID" value="NZ_JAUSRR010000010.1"/>
</dbReference>
<evidence type="ECO:0000256" key="1">
    <source>
        <dbReference type="PIRNR" id="PIRNR006386"/>
    </source>
</evidence>
<reference evidence="4" key="1">
    <citation type="submission" date="2023-07" db="EMBL/GenBank/DDBJ databases">
        <title>Sorghum-associated microbial communities from plants grown in Nebraska, USA.</title>
        <authorList>
            <person name="Schachtman D."/>
        </authorList>
    </citation>
    <scope>NUCLEOTIDE SEQUENCE</scope>
    <source>
        <strain evidence="4">DS2795</strain>
    </source>
</reference>
<evidence type="ECO:0000313" key="4">
    <source>
        <dbReference type="EMBL" id="MDP9926350.1"/>
    </source>
</evidence>
<keyword evidence="1 4" id="KW-0413">Isomerase</keyword>
<dbReference type="AlphaFoldDB" id="A0AAW8E3G2"/>
<dbReference type="Proteomes" id="UP001244295">
    <property type="component" value="Unassembled WGS sequence"/>
</dbReference>
<gene>
    <name evidence="4" type="ORF">J2W25_005397</name>
</gene>
<dbReference type="GO" id="GO:1901170">
    <property type="term" value="P:naphthalene catabolic process"/>
    <property type="evidence" value="ECO:0007669"/>
    <property type="project" value="InterPro"/>
</dbReference>
<protein>
    <recommendedName>
        <fullName evidence="1">2-hydroxychromene-2-carboxylate isomerase</fullName>
        <ecNumber evidence="1">5.99.1.4</ecNumber>
    </recommendedName>
</protein>
<dbReference type="GO" id="GO:0004602">
    <property type="term" value="F:glutathione peroxidase activity"/>
    <property type="evidence" value="ECO:0007669"/>
    <property type="project" value="TreeGrafter"/>
</dbReference>
<organism evidence="4 5">
    <name type="scientific">Variovorax boronicumulans</name>
    <dbReference type="NCBI Taxonomy" id="436515"/>
    <lineage>
        <taxon>Bacteria</taxon>
        <taxon>Pseudomonadati</taxon>
        <taxon>Pseudomonadota</taxon>
        <taxon>Betaproteobacteria</taxon>
        <taxon>Burkholderiales</taxon>
        <taxon>Comamonadaceae</taxon>
        <taxon>Variovorax</taxon>
    </lineage>
</organism>
<dbReference type="GO" id="GO:0006749">
    <property type="term" value="P:glutathione metabolic process"/>
    <property type="evidence" value="ECO:0007669"/>
    <property type="project" value="TreeGrafter"/>
</dbReference>
<dbReference type="Pfam" id="PF01323">
    <property type="entry name" value="DSBA"/>
    <property type="match status" value="1"/>
</dbReference>
<feature type="active site" description="Nucleophile" evidence="2">
    <location>
        <position position="12"/>
    </location>
</feature>
<comment type="caution">
    <text evidence="4">The sequence shown here is derived from an EMBL/GenBank/DDBJ whole genome shotgun (WGS) entry which is preliminary data.</text>
</comment>
<evidence type="ECO:0000259" key="3">
    <source>
        <dbReference type="Pfam" id="PF01323"/>
    </source>
</evidence>
<proteinExistence type="inferred from homology"/>
<comment type="similarity">
    <text evidence="1">Belongs to the GST superfamily. NadH family.</text>
</comment>
<dbReference type="Gene3D" id="3.40.30.10">
    <property type="entry name" value="Glutaredoxin"/>
    <property type="match status" value="1"/>
</dbReference>
<dbReference type="InterPro" id="IPR044087">
    <property type="entry name" value="NahD-like"/>
</dbReference>
<dbReference type="InterPro" id="IPR014440">
    <property type="entry name" value="HCCAis_GSTk"/>
</dbReference>
<dbReference type="GO" id="GO:0018845">
    <property type="term" value="F:2-hydroxychromene-2-carboxylate isomerase activity"/>
    <property type="evidence" value="ECO:0007669"/>
    <property type="project" value="UniProtKB-UniRule"/>
</dbReference>
<dbReference type="EC" id="5.99.1.4" evidence="1"/>
<accession>A0AAW8E3G2</accession>
<dbReference type="InterPro" id="IPR051924">
    <property type="entry name" value="GST_Kappa/NadH"/>
</dbReference>
<feature type="domain" description="DSBA-like thioredoxin" evidence="3">
    <location>
        <begin position="4"/>
        <end position="189"/>
    </location>
</feature>
<dbReference type="InterPro" id="IPR001853">
    <property type="entry name" value="DSBA-like_thioredoxin_dom"/>
</dbReference>
<dbReference type="EMBL" id="JAUSRR010000010">
    <property type="protein sequence ID" value="MDP9926350.1"/>
    <property type="molecule type" value="Genomic_DNA"/>
</dbReference>
<dbReference type="SUPFAM" id="SSF52833">
    <property type="entry name" value="Thioredoxin-like"/>
    <property type="match status" value="1"/>
</dbReference>
<dbReference type="GO" id="GO:0004364">
    <property type="term" value="F:glutathione transferase activity"/>
    <property type="evidence" value="ECO:0007669"/>
    <property type="project" value="TreeGrafter"/>
</dbReference>
<sequence length="212" mass="23472">MKHIDFYLDFISPYAHLAFEHLPEALEGLSVSVAYKPVLLGALLKHHGQLGPAEIPSKRSWTYRHVLWLGQAHGIPIEMPASHPYNPLPHLRLAVATGDDGSICRLAAETLFRHVWRGGEEAGDATRLGALTAQLQPKRDVNGDENKALLKRNTDEAVAQGVFGVPCYVVDGRLFWGFDGLAMLRAYLQGDAWFDGPQWTGADQRPSLLRKS</sequence>
<evidence type="ECO:0000313" key="5">
    <source>
        <dbReference type="Proteomes" id="UP001244295"/>
    </source>
</evidence>
<dbReference type="InterPro" id="IPR036249">
    <property type="entry name" value="Thioredoxin-like_sf"/>
</dbReference>